<comment type="caution">
    <text evidence="3">The sequence shown here is derived from an EMBL/GenBank/DDBJ whole genome shotgun (WGS) entry which is preliminary data.</text>
</comment>
<evidence type="ECO:0000256" key="1">
    <source>
        <dbReference type="SAM" id="MobiDB-lite"/>
    </source>
</evidence>
<evidence type="ECO:0000256" key="2">
    <source>
        <dbReference type="SAM" id="Phobius"/>
    </source>
</evidence>
<reference evidence="3" key="1">
    <citation type="submission" date="2022-07" db="EMBL/GenBank/DDBJ databases">
        <title>Genome Sequence of Leucocoprinus birnbaumii.</title>
        <authorList>
            <person name="Buettner E."/>
        </authorList>
    </citation>
    <scope>NUCLEOTIDE SEQUENCE</scope>
    <source>
        <strain evidence="3">VT141</strain>
    </source>
</reference>
<feature type="compositionally biased region" description="Pro residues" evidence="1">
    <location>
        <begin position="21"/>
        <end position="42"/>
    </location>
</feature>
<keyword evidence="2" id="KW-1133">Transmembrane helix</keyword>
<keyword evidence="2" id="KW-0472">Membrane</keyword>
<evidence type="ECO:0000313" key="4">
    <source>
        <dbReference type="Proteomes" id="UP001213000"/>
    </source>
</evidence>
<name>A0AAD5VQM1_9AGAR</name>
<sequence length="379" mass="40607">MALVFRQTHPGAPVAVLNPPIEAPTPPSTSAPPPPTTIPPSPSVETTTVQPETPLSTSPTDSPAQSPFAPSSISSLSPSSISSLKSATSSPKVTIMSAGIVPSSPAANVASSTKATNLQVIIPTCVGGVLMVIALVIVGICCARKKNLKRIFRRQRAVDMLSADVENTTIMAEKQDVAGMLRMLESSSNLWLPPNQPGLHTEKPDQPPSSNGLIPLPLQPHTMGQGLNVRESIPRQNTTDSLNQAPNVIQGIPMRLEPQLPTPPIRRTTIHSSKPTLIRFPSSDNQIIPRVPAVDLAKGAQAKEDTEPPRNPQLERQLLMTLMHRFDALEAAIRDPRIGSGPSQVPFHGKGFDESPPSYVAHEERDAKETRLAWDGRRA</sequence>
<proteinExistence type="predicted"/>
<feature type="transmembrane region" description="Helical" evidence="2">
    <location>
        <begin position="120"/>
        <end position="143"/>
    </location>
</feature>
<feature type="compositionally biased region" description="Low complexity" evidence="1">
    <location>
        <begin position="62"/>
        <end position="81"/>
    </location>
</feature>
<dbReference type="Proteomes" id="UP001213000">
    <property type="component" value="Unassembled WGS sequence"/>
</dbReference>
<feature type="compositionally biased region" description="Basic and acidic residues" evidence="1">
    <location>
        <begin position="361"/>
        <end position="379"/>
    </location>
</feature>
<feature type="compositionally biased region" description="Polar residues" evidence="1">
    <location>
        <begin position="50"/>
        <end position="61"/>
    </location>
</feature>
<organism evidence="3 4">
    <name type="scientific">Leucocoprinus birnbaumii</name>
    <dbReference type="NCBI Taxonomy" id="56174"/>
    <lineage>
        <taxon>Eukaryota</taxon>
        <taxon>Fungi</taxon>
        <taxon>Dikarya</taxon>
        <taxon>Basidiomycota</taxon>
        <taxon>Agaricomycotina</taxon>
        <taxon>Agaricomycetes</taxon>
        <taxon>Agaricomycetidae</taxon>
        <taxon>Agaricales</taxon>
        <taxon>Agaricineae</taxon>
        <taxon>Agaricaceae</taxon>
        <taxon>Leucocoprinus</taxon>
    </lineage>
</organism>
<dbReference type="AlphaFoldDB" id="A0AAD5VQM1"/>
<evidence type="ECO:0000313" key="3">
    <source>
        <dbReference type="EMBL" id="KAJ3563968.1"/>
    </source>
</evidence>
<feature type="region of interest" description="Disordered" evidence="1">
    <location>
        <begin position="192"/>
        <end position="211"/>
    </location>
</feature>
<keyword evidence="4" id="KW-1185">Reference proteome</keyword>
<feature type="region of interest" description="Disordered" evidence="1">
    <location>
        <begin position="1"/>
        <end position="81"/>
    </location>
</feature>
<protein>
    <submittedName>
        <fullName evidence="3">Uncharacterized protein</fullName>
    </submittedName>
</protein>
<keyword evidence="2" id="KW-0812">Transmembrane</keyword>
<dbReference type="EMBL" id="JANIEX010000706">
    <property type="protein sequence ID" value="KAJ3563968.1"/>
    <property type="molecule type" value="Genomic_DNA"/>
</dbReference>
<accession>A0AAD5VQM1</accession>
<feature type="region of interest" description="Disordered" evidence="1">
    <location>
        <begin position="337"/>
        <end position="379"/>
    </location>
</feature>
<gene>
    <name evidence="3" type="ORF">NP233_g8599</name>
</gene>